<reference evidence="1 2" key="1">
    <citation type="submission" date="2017-11" db="EMBL/GenBank/DDBJ databases">
        <title>Taxonomic description and genome sequences of Spirosoma HA7 sp. nov., isolated from pollen microhabitat of Corylus avellana.</title>
        <authorList>
            <person name="Ambika Manirajan B."/>
            <person name="Suarez C."/>
            <person name="Ratering S."/>
            <person name="Geissler-Plaum R."/>
            <person name="Cardinale M."/>
            <person name="Sylvia S."/>
        </authorList>
    </citation>
    <scope>NUCLEOTIDE SEQUENCE [LARGE SCALE GENOMIC DNA]</scope>
    <source>
        <strain evidence="1 2">HA7</strain>
    </source>
</reference>
<dbReference type="AlphaFoldDB" id="A0A2K8Z095"/>
<sequence length="83" mass="9668">MNKDKEMAILKMVYDTAHFKSVSNQESPDFVLQHHNLDTGFGVEITELYHSESHARLKNVSWYTDHLLNGVATFIGKMRRIFK</sequence>
<name>A0A2K8Z095_9BACT</name>
<keyword evidence="2" id="KW-1185">Reference proteome</keyword>
<proteinExistence type="predicted"/>
<organism evidence="1 2">
    <name type="scientific">Spirosoma pollinicola</name>
    <dbReference type="NCBI Taxonomy" id="2057025"/>
    <lineage>
        <taxon>Bacteria</taxon>
        <taxon>Pseudomonadati</taxon>
        <taxon>Bacteroidota</taxon>
        <taxon>Cytophagia</taxon>
        <taxon>Cytophagales</taxon>
        <taxon>Cytophagaceae</taxon>
        <taxon>Spirosoma</taxon>
    </lineage>
</organism>
<dbReference type="KEGG" id="spir:CWM47_16375"/>
<dbReference type="Proteomes" id="UP000232883">
    <property type="component" value="Chromosome"/>
</dbReference>
<dbReference type="EMBL" id="CP025096">
    <property type="protein sequence ID" value="AUD03271.1"/>
    <property type="molecule type" value="Genomic_DNA"/>
</dbReference>
<accession>A0A2K8Z095</accession>
<gene>
    <name evidence="1" type="ORF">CWM47_16375</name>
</gene>
<evidence type="ECO:0000313" key="2">
    <source>
        <dbReference type="Proteomes" id="UP000232883"/>
    </source>
</evidence>
<evidence type="ECO:0000313" key="1">
    <source>
        <dbReference type="EMBL" id="AUD03271.1"/>
    </source>
</evidence>
<protein>
    <submittedName>
        <fullName evidence="1">Uncharacterized protein</fullName>
    </submittedName>
</protein>